<reference evidence="3" key="2">
    <citation type="submission" date="2010-07" db="EMBL/GenBank/DDBJ databases">
        <authorList>
            <consortium name="The Broad Institute Genome Sequencing Platform"/>
            <consortium name="Broad Institute Genome Sequencing Center for Infectious Disease"/>
            <person name="Ma L.-J."/>
            <person name="Dead R."/>
            <person name="Young S."/>
            <person name="Zeng Q."/>
            <person name="Koehrsen M."/>
            <person name="Alvarado L."/>
            <person name="Berlin A."/>
            <person name="Chapman S.B."/>
            <person name="Chen Z."/>
            <person name="Freedman E."/>
            <person name="Gellesch M."/>
            <person name="Goldberg J."/>
            <person name="Griggs A."/>
            <person name="Gujja S."/>
            <person name="Heilman E.R."/>
            <person name="Heiman D."/>
            <person name="Hepburn T."/>
            <person name="Howarth C."/>
            <person name="Jen D."/>
            <person name="Larson L."/>
            <person name="Mehta T."/>
            <person name="Neiman D."/>
            <person name="Pearson M."/>
            <person name="Roberts A."/>
            <person name="Saif S."/>
            <person name="Shea T."/>
            <person name="Shenoy N."/>
            <person name="Sisk P."/>
            <person name="Stolte C."/>
            <person name="Sykes S."/>
            <person name="Walk T."/>
            <person name="White J."/>
            <person name="Yandava C."/>
            <person name="Haas B."/>
            <person name="Nusbaum C."/>
            <person name="Birren B."/>
        </authorList>
    </citation>
    <scope>NUCLEOTIDE SEQUENCE</scope>
    <source>
        <strain evidence="3">R3-111a-1</strain>
    </source>
</reference>
<dbReference type="EnsemblFungi" id="EJT75902">
    <property type="protein sequence ID" value="EJT75902"/>
    <property type="gene ID" value="GGTG_05828"/>
</dbReference>
<dbReference type="EMBL" id="GL385397">
    <property type="protein sequence ID" value="EJT75902.1"/>
    <property type="molecule type" value="Genomic_DNA"/>
</dbReference>
<keyword evidence="2" id="KW-0812">Transmembrane</keyword>
<feature type="transmembrane region" description="Helical" evidence="2">
    <location>
        <begin position="194"/>
        <end position="215"/>
    </location>
</feature>
<protein>
    <recommendedName>
        <fullName evidence="6">AB hydrolase-1 domain-containing protein</fullName>
    </recommendedName>
</protein>
<keyword evidence="2" id="KW-1133">Transmembrane helix</keyword>
<reference evidence="4" key="4">
    <citation type="journal article" date="2015" name="G3 (Bethesda)">
        <title>Genome sequences of three phytopathogenic species of the Magnaporthaceae family of fungi.</title>
        <authorList>
            <person name="Okagaki L.H."/>
            <person name="Nunes C.C."/>
            <person name="Sailsbery J."/>
            <person name="Clay B."/>
            <person name="Brown D."/>
            <person name="John T."/>
            <person name="Oh Y."/>
            <person name="Young N."/>
            <person name="Fitzgerald M."/>
            <person name="Haas B.J."/>
            <person name="Zeng Q."/>
            <person name="Young S."/>
            <person name="Adiconis X."/>
            <person name="Fan L."/>
            <person name="Levin J.Z."/>
            <person name="Mitchell T.K."/>
            <person name="Okubara P.A."/>
            <person name="Farman M.L."/>
            <person name="Kohn L.M."/>
            <person name="Birren B."/>
            <person name="Ma L.-J."/>
            <person name="Dean R.A."/>
        </authorList>
    </citation>
    <scope>NUCLEOTIDE SEQUENCE</scope>
    <source>
        <strain evidence="4">R3-111a-1</strain>
    </source>
</reference>
<evidence type="ECO:0000313" key="3">
    <source>
        <dbReference type="EMBL" id="EJT75902.1"/>
    </source>
</evidence>
<dbReference type="InterPro" id="IPR029058">
    <property type="entry name" value="AB_hydrolase_fold"/>
</dbReference>
<evidence type="ECO:0000313" key="5">
    <source>
        <dbReference type="Proteomes" id="UP000006039"/>
    </source>
</evidence>
<accession>J3NX20</accession>
<dbReference type="OrthoDB" id="6431331at2759"/>
<feature type="transmembrane region" description="Helical" evidence="2">
    <location>
        <begin position="53"/>
        <end position="73"/>
    </location>
</feature>
<dbReference type="GeneID" id="20346286"/>
<gene>
    <name evidence="4" type="primary">20346286</name>
    <name evidence="3" type="ORF">GGTG_05828</name>
</gene>
<sequence>MFGSYVLGRAKAEYILARCLVFIFTYFGLLCGGYFIVAATYGGIPCITHPVSIAIEVIAAVELLWFLFAYMPFRKLAQRNTTTDCTLLQPEPLNRAERAAFFAKCMSLVPDMEYFIRKWVQNAHLDDVRRDNVKDWLLWGLFDREGPPGEDDEELEQYISQAEARLGYPIRKGRGECEAIRLSFDPVKMNHRSLFFYLIIWCIDHFTAVFLYLMGFRHYRQKRSKFFRQFPPRPLALLAPKQAAAPGHLSFWARPHRSVTRRPVIFIHGVGVGLFPYMQFFRSIPRDVGILAVEMMPIAGRLCEAMPSANNIVASIAAALDQLGPDFDDCVLVANSYGTFMTTPLLLSPAVSPKISSLVLADPVAFLLHLPDVAYNFTRRRPRKYRGDEWQMHLNDCVVNAPAVASYVEYDSAECTPADLASLTSSEKWWTGSCPLELIWLPGEGHGAALLSGRCIPVATRVLDRYCVKTEAVPAPPDKETQAGNERRDSTTSLDTTC</sequence>
<dbReference type="STRING" id="644352.J3NX20"/>
<feature type="compositionally biased region" description="Basic and acidic residues" evidence="1">
    <location>
        <begin position="477"/>
        <end position="490"/>
    </location>
</feature>
<keyword evidence="2" id="KW-0472">Membrane</keyword>
<evidence type="ECO:0000256" key="2">
    <source>
        <dbReference type="SAM" id="Phobius"/>
    </source>
</evidence>
<name>J3NX20_GAET3</name>
<keyword evidence="5" id="KW-1185">Reference proteome</keyword>
<dbReference type="PANTHER" id="PTHR37471">
    <property type="entry name" value="UNNAMED PRODUCT"/>
    <property type="match status" value="1"/>
</dbReference>
<organism evidence="3">
    <name type="scientific">Gaeumannomyces tritici (strain R3-111a-1)</name>
    <name type="common">Wheat and barley take-all root rot fungus</name>
    <name type="synonym">Gaeumannomyces graminis var. tritici</name>
    <dbReference type="NCBI Taxonomy" id="644352"/>
    <lineage>
        <taxon>Eukaryota</taxon>
        <taxon>Fungi</taxon>
        <taxon>Dikarya</taxon>
        <taxon>Ascomycota</taxon>
        <taxon>Pezizomycotina</taxon>
        <taxon>Sordariomycetes</taxon>
        <taxon>Sordariomycetidae</taxon>
        <taxon>Magnaporthales</taxon>
        <taxon>Magnaporthaceae</taxon>
        <taxon>Gaeumannomyces</taxon>
    </lineage>
</organism>
<dbReference type="Gene3D" id="3.40.50.1820">
    <property type="entry name" value="alpha/beta hydrolase"/>
    <property type="match status" value="1"/>
</dbReference>
<dbReference type="SUPFAM" id="SSF53474">
    <property type="entry name" value="alpha/beta-Hydrolases"/>
    <property type="match status" value="1"/>
</dbReference>
<dbReference type="RefSeq" id="XP_009221902.1">
    <property type="nucleotide sequence ID" value="XM_009223638.1"/>
</dbReference>
<evidence type="ECO:0000313" key="4">
    <source>
        <dbReference type="EnsemblFungi" id="EJT75902"/>
    </source>
</evidence>
<evidence type="ECO:0008006" key="6">
    <source>
        <dbReference type="Google" id="ProtNLM"/>
    </source>
</evidence>
<reference evidence="5" key="1">
    <citation type="submission" date="2010-07" db="EMBL/GenBank/DDBJ databases">
        <title>The genome sequence of Gaeumannomyces graminis var. tritici strain R3-111a-1.</title>
        <authorList>
            <consortium name="The Broad Institute Genome Sequencing Platform"/>
            <person name="Ma L.-J."/>
            <person name="Dead R."/>
            <person name="Young S."/>
            <person name="Zeng Q."/>
            <person name="Koehrsen M."/>
            <person name="Alvarado L."/>
            <person name="Berlin A."/>
            <person name="Chapman S.B."/>
            <person name="Chen Z."/>
            <person name="Freedman E."/>
            <person name="Gellesch M."/>
            <person name="Goldberg J."/>
            <person name="Griggs A."/>
            <person name="Gujja S."/>
            <person name="Heilman E.R."/>
            <person name="Heiman D."/>
            <person name="Hepburn T."/>
            <person name="Howarth C."/>
            <person name="Jen D."/>
            <person name="Larson L."/>
            <person name="Mehta T."/>
            <person name="Neiman D."/>
            <person name="Pearson M."/>
            <person name="Roberts A."/>
            <person name="Saif S."/>
            <person name="Shea T."/>
            <person name="Shenoy N."/>
            <person name="Sisk P."/>
            <person name="Stolte C."/>
            <person name="Sykes S."/>
            <person name="Walk T."/>
            <person name="White J."/>
            <person name="Yandava C."/>
            <person name="Haas B."/>
            <person name="Nusbaum C."/>
            <person name="Birren B."/>
        </authorList>
    </citation>
    <scope>NUCLEOTIDE SEQUENCE [LARGE SCALE GENOMIC DNA]</scope>
    <source>
        <strain evidence="5">R3-111a-1</strain>
    </source>
</reference>
<dbReference type="Proteomes" id="UP000006039">
    <property type="component" value="Unassembled WGS sequence"/>
</dbReference>
<feature type="transmembrane region" description="Helical" evidence="2">
    <location>
        <begin position="15"/>
        <end position="41"/>
    </location>
</feature>
<feature type="region of interest" description="Disordered" evidence="1">
    <location>
        <begin position="474"/>
        <end position="498"/>
    </location>
</feature>
<dbReference type="VEuPathDB" id="FungiDB:GGTG_05828"/>
<dbReference type="HOGENOM" id="CLU_027502_2_0_1"/>
<dbReference type="PANTHER" id="PTHR37471:SF1">
    <property type="entry name" value="AB HYDROLASE-1 DOMAIN-CONTAINING PROTEIN"/>
    <property type="match status" value="1"/>
</dbReference>
<dbReference type="eggNOG" id="ENOG502QW6Q">
    <property type="taxonomic scope" value="Eukaryota"/>
</dbReference>
<proteinExistence type="predicted"/>
<evidence type="ECO:0000256" key="1">
    <source>
        <dbReference type="SAM" id="MobiDB-lite"/>
    </source>
</evidence>
<reference evidence="3" key="3">
    <citation type="submission" date="2010-09" db="EMBL/GenBank/DDBJ databases">
        <title>Annotation of Gaeumannomyces graminis var. tritici R3-111a-1.</title>
        <authorList>
            <consortium name="The Broad Institute Genome Sequencing Platform"/>
            <person name="Ma L.-J."/>
            <person name="Dead R."/>
            <person name="Young S.K."/>
            <person name="Zeng Q."/>
            <person name="Gargeya S."/>
            <person name="Fitzgerald M."/>
            <person name="Haas B."/>
            <person name="Abouelleil A."/>
            <person name="Alvarado L."/>
            <person name="Arachchi H.M."/>
            <person name="Berlin A."/>
            <person name="Brown A."/>
            <person name="Chapman S.B."/>
            <person name="Chen Z."/>
            <person name="Dunbar C."/>
            <person name="Freedman E."/>
            <person name="Gearin G."/>
            <person name="Gellesch M."/>
            <person name="Goldberg J."/>
            <person name="Griggs A."/>
            <person name="Gujja S."/>
            <person name="Heiman D."/>
            <person name="Howarth C."/>
            <person name="Larson L."/>
            <person name="Lui A."/>
            <person name="MacDonald P.J.P."/>
            <person name="Mehta T."/>
            <person name="Montmayeur A."/>
            <person name="Murphy C."/>
            <person name="Neiman D."/>
            <person name="Pearson M."/>
            <person name="Priest M."/>
            <person name="Roberts A."/>
            <person name="Saif S."/>
            <person name="Shea T."/>
            <person name="Shenoy N."/>
            <person name="Sisk P."/>
            <person name="Stolte C."/>
            <person name="Sykes S."/>
            <person name="Yandava C."/>
            <person name="Wortman J."/>
            <person name="Nusbaum C."/>
            <person name="Birren B."/>
        </authorList>
    </citation>
    <scope>NUCLEOTIDE SEQUENCE</scope>
    <source>
        <strain evidence="3">R3-111a-1</strain>
    </source>
</reference>
<reference evidence="4" key="5">
    <citation type="submission" date="2018-04" db="UniProtKB">
        <authorList>
            <consortium name="EnsemblFungi"/>
        </authorList>
    </citation>
    <scope>IDENTIFICATION</scope>
    <source>
        <strain evidence="4">R3-111a-1</strain>
    </source>
</reference>
<dbReference type="AlphaFoldDB" id="J3NX20"/>